<feature type="region of interest" description="Disordered" evidence="1">
    <location>
        <begin position="99"/>
        <end position="182"/>
    </location>
</feature>
<feature type="compositionally biased region" description="Polar residues" evidence="1">
    <location>
        <begin position="143"/>
        <end position="155"/>
    </location>
</feature>
<comment type="caution">
    <text evidence="2">The sequence shown here is derived from an EMBL/GenBank/DDBJ whole genome shotgun (WGS) entry which is preliminary data.</text>
</comment>
<feature type="region of interest" description="Disordered" evidence="1">
    <location>
        <begin position="1"/>
        <end position="21"/>
    </location>
</feature>
<feature type="region of interest" description="Disordered" evidence="1">
    <location>
        <begin position="33"/>
        <end position="81"/>
    </location>
</feature>
<reference evidence="2" key="1">
    <citation type="submission" date="2021-06" db="EMBL/GenBank/DDBJ databases">
        <authorList>
            <consortium name="DOE Joint Genome Institute"/>
            <person name="Mondo S.J."/>
            <person name="Amses K.R."/>
            <person name="Simmons D.R."/>
            <person name="Longcore J.E."/>
            <person name="Seto K."/>
            <person name="Alves G.H."/>
            <person name="Bonds A.E."/>
            <person name="Quandt C.A."/>
            <person name="Davis W.J."/>
            <person name="Chang Y."/>
            <person name="Letcher P.M."/>
            <person name="Powell M.J."/>
            <person name="Kuo A."/>
            <person name="Labutti K."/>
            <person name="Pangilinan J."/>
            <person name="Andreopoulos W."/>
            <person name="Tritt A."/>
            <person name="Riley R."/>
            <person name="Hundley H."/>
            <person name="Johnson J."/>
            <person name="Lipzen A."/>
            <person name="Barry K."/>
            <person name="Berbee M.L."/>
            <person name="Buchler N.E."/>
            <person name="Grigoriev I.V."/>
            <person name="Spatafora J.W."/>
            <person name="Stajich J.E."/>
            <person name="James T.Y."/>
        </authorList>
    </citation>
    <scope>NUCLEOTIDE SEQUENCE</scope>
    <source>
        <strain evidence="2">AG</strain>
    </source>
</reference>
<evidence type="ECO:0000256" key="1">
    <source>
        <dbReference type="SAM" id="MobiDB-lite"/>
    </source>
</evidence>
<sequence length="372" mass="41345">MEKFYQPYSTQSPRRWSRNTMSDEEEVIFKMSDNEASNFRLHRRSSSSSSSSQKMCIDSDDKGRANNLRWRQAPPSPLADYIDKSAQIRRPSMIRCHSDTQISFSSVPTTSSTNNSSEDAMSEIGSIDGSSTVGPTSRRKSYSAGSHSPIPNTFGTDRERSTGGGPERRSVTRRGSLLPKGRQLARIMNQLEEETRSADFDIQHEKEITQNLRKSSIVEMDNNKNEFTVPAAAWARAKEIEGSPTMSPYQCSKLNPEIEMTLLQYDALPSPTNQSLRHIKRKASEDRFEQYQVSGSNFKRRAVSPSVSLTGSPVLSGISSPPATFMMYGTSPTNTSANAAARVQQRTNQLPSHHFNLHDASGGLSKMSLGEE</sequence>
<feature type="compositionally biased region" description="Low complexity" evidence="1">
    <location>
        <begin position="103"/>
        <end position="117"/>
    </location>
</feature>
<feature type="compositionally biased region" description="Polar residues" evidence="1">
    <location>
        <begin position="7"/>
        <end position="20"/>
    </location>
</feature>
<dbReference type="GeneID" id="75917233"/>
<name>A0AAD5H924_UMBRA</name>
<proteinExistence type="predicted"/>
<dbReference type="PANTHER" id="PTHR42106">
    <property type="entry name" value="CHROMOSOME 10, WHOLE GENOME SHOTGUN SEQUENCE"/>
    <property type="match status" value="1"/>
</dbReference>
<evidence type="ECO:0000313" key="2">
    <source>
        <dbReference type="EMBL" id="KAI8576060.1"/>
    </source>
</evidence>
<dbReference type="EMBL" id="MU620963">
    <property type="protein sequence ID" value="KAI8576060.1"/>
    <property type="molecule type" value="Genomic_DNA"/>
</dbReference>
<gene>
    <name evidence="2" type="ORF">K450DRAFT_258685</name>
</gene>
<keyword evidence="3" id="KW-1185">Reference proteome</keyword>
<feature type="compositionally biased region" description="Basic and acidic residues" evidence="1">
    <location>
        <begin position="156"/>
        <end position="170"/>
    </location>
</feature>
<dbReference type="Proteomes" id="UP001206595">
    <property type="component" value="Unassembled WGS sequence"/>
</dbReference>
<dbReference type="RefSeq" id="XP_051441064.1">
    <property type="nucleotide sequence ID" value="XM_051591890.1"/>
</dbReference>
<feature type="region of interest" description="Disordered" evidence="1">
    <location>
        <begin position="349"/>
        <end position="372"/>
    </location>
</feature>
<dbReference type="AlphaFoldDB" id="A0AAD5H924"/>
<protein>
    <submittedName>
        <fullName evidence="2">Uncharacterized protein</fullName>
    </submittedName>
</protein>
<organism evidence="2 3">
    <name type="scientific">Umbelopsis ramanniana AG</name>
    <dbReference type="NCBI Taxonomy" id="1314678"/>
    <lineage>
        <taxon>Eukaryota</taxon>
        <taxon>Fungi</taxon>
        <taxon>Fungi incertae sedis</taxon>
        <taxon>Mucoromycota</taxon>
        <taxon>Mucoromycotina</taxon>
        <taxon>Umbelopsidomycetes</taxon>
        <taxon>Umbelopsidales</taxon>
        <taxon>Umbelopsidaceae</taxon>
        <taxon>Umbelopsis</taxon>
    </lineage>
</organism>
<accession>A0AAD5H924</accession>
<reference evidence="2" key="2">
    <citation type="journal article" date="2022" name="Proc. Natl. Acad. Sci. U.S.A.">
        <title>Diploid-dominant life cycles characterize the early evolution of Fungi.</title>
        <authorList>
            <person name="Amses K.R."/>
            <person name="Simmons D.R."/>
            <person name="Longcore J.E."/>
            <person name="Mondo S.J."/>
            <person name="Seto K."/>
            <person name="Jeronimo G.H."/>
            <person name="Bonds A.E."/>
            <person name="Quandt C.A."/>
            <person name="Davis W.J."/>
            <person name="Chang Y."/>
            <person name="Federici B.A."/>
            <person name="Kuo A."/>
            <person name="LaButti K."/>
            <person name="Pangilinan J."/>
            <person name="Andreopoulos W."/>
            <person name="Tritt A."/>
            <person name="Riley R."/>
            <person name="Hundley H."/>
            <person name="Johnson J."/>
            <person name="Lipzen A."/>
            <person name="Barry K."/>
            <person name="Lang B.F."/>
            <person name="Cuomo C.A."/>
            <person name="Buchler N.E."/>
            <person name="Grigoriev I.V."/>
            <person name="Spatafora J.W."/>
            <person name="Stajich J.E."/>
            <person name="James T.Y."/>
        </authorList>
    </citation>
    <scope>NUCLEOTIDE SEQUENCE</scope>
    <source>
        <strain evidence="2">AG</strain>
    </source>
</reference>
<dbReference type="PANTHER" id="PTHR42106:SF1">
    <property type="match status" value="1"/>
</dbReference>
<evidence type="ECO:0000313" key="3">
    <source>
        <dbReference type="Proteomes" id="UP001206595"/>
    </source>
</evidence>